<evidence type="ECO:0000313" key="6">
    <source>
        <dbReference type="EMBL" id="GAB1297824.1"/>
    </source>
</evidence>
<protein>
    <recommendedName>
        <fullName evidence="1">asparaginase</fullName>
        <ecNumber evidence="1">3.5.1.1</ecNumber>
    </recommendedName>
</protein>
<dbReference type="PIRSF" id="PIRSF500176">
    <property type="entry name" value="L_ASNase"/>
    <property type="match status" value="1"/>
</dbReference>
<dbReference type="Gene3D" id="3.40.50.40">
    <property type="match status" value="1"/>
</dbReference>
<keyword evidence="2" id="KW-0040">ANK repeat</keyword>
<dbReference type="InterPro" id="IPR036152">
    <property type="entry name" value="Asp/glu_Ase-like_sf"/>
</dbReference>
<name>A0ABQ0FEZ3_APOSI</name>
<dbReference type="PANTHER" id="PTHR11707:SF28">
    <property type="entry name" value="60 KDA LYSOPHOSPHOLIPASE"/>
    <property type="match status" value="1"/>
</dbReference>
<comment type="caution">
    <text evidence="6">The sequence shown here is derived from an EMBL/GenBank/DDBJ whole genome shotgun (WGS) entry which is preliminary data.</text>
</comment>
<feature type="repeat" description="ANK" evidence="2">
    <location>
        <begin position="471"/>
        <end position="503"/>
    </location>
</feature>
<dbReference type="CDD" id="cd08963">
    <property type="entry name" value="L-asparaginase_I"/>
    <property type="match status" value="1"/>
</dbReference>
<dbReference type="InterPro" id="IPR040919">
    <property type="entry name" value="Asparaginase_C"/>
</dbReference>
<evidence type="ECO:0000256" key="2">
    <source>
        <dbReference type="PROSITE-ProRule" id="PRU00023"/>
    </source>
</evidence>
<dbReference type="Gene3D" id="3.40.50.1170">
    <property type="entry name" value="L-asparaginase, N-terminal domain"/>
    <property type="match status" value="2"/>
</dbReference>
<evidence type="ECO:0000259" key="5">
    <source>
        <dbReference type="Pfam" id="PF17763"/>
    </source>
</evidence>
<dbReference type="Pfam" id="PF00710">
    <property type="entry name" value="Asparaginase"/>
    <property type="match status" value="2"/>
</dbReference>
<dbReference type="EC" id="3.5.1.1" evidence="1"/>
<accession>A0ABQ0FEZ3</accession>
<evidence type="ECO:0000256" key="1">
    <source>
        <dbReference type="ARBA" id="ARBA00012920"/>
    </source>
</evidence>
<sequence>MARATGPERRLLAIYTGGTIGMRSEGGVLVPGRGLAAVLRTLHMFHDEEYARTHGLPEDTLVLPPASPDQRIIYTVLECQPLFDSSDMTITEWVQIAQTIERHYAQYQGFVVIHGTDTMAFAASVLSFMLENLQKPVVLTGAQYQVPIHALWSDGRENLLGALLMAGQYVIPEGCTSASGEVLAEQPASAACSHLCVRGQAPWTRGTWVSTWRWQEVCLFFQNQLFRGNRTTKVDARRFAAFCSPNLPPLATVGADVTINRELVQKASGKSHLVVHSSMEPDVGLLRLYPGIPASLVRTFLQPPLKGVVMETFGSGNGPTKPDLLQELRAAAEQGLIIVNCTHCLQGAVTSDYASGMAMAGAGIVSGFDMTSEAALAKLSYVLGQPGLSLDDRKKLLAKDLRGEMTLPPTDTFLQDGLLSCRAAQLLMQEADAMTDVLLPGLALAAAHAGDLDTLQAFVELGRDLNLKDYSGQTPLHAAARRGHAAVVTMLLQRGVDMDARNEDGESPLLLAVRGRHQSVIGLLRAAGARLSPRELEDIGTELCRLASRGDREGLQAWWQAGADLGQPDYDGHCALQVAEAAGNAEVVALIQSFKDGGSAQPH</sequence>
<dbReference type="InterPro" id="IPR027474">
    <property type="entry name" value="L-asparaginase_N"/>
</dbReference>
<dbReference type="PRINTS" id="PR00139">
    <property type="entry name" value="ASNGLNASE"/>
</dbReference>
<evidence type="ECO:0000256" key="3">
    <source>
        <dbReference type="PROSITE-ProRule" id="PRU10100"/>
    </source>
</evidence>
<feature type="domain" description="L-asparaginase N-terminal" evidence="4">
    <location>
        <begin position="213"/>
        <end position="263"/>
    </location>
</feature>
<dbReference type="InterPro" id="IPR006034">
    <property type="entry name" value="Asparaginase/glutaminase-like"/>
</dbReference>
<dbReference type="SUPFAM" id="SSF53774">
    <property type="entry name" value="Glutaminase/Asparaginase"/>
    <property type="match status" value="2"/>
</dbReference>
<dbReference type="PROSITE" id="PS00917">
    <property type="entry name" value="ASN_GLN_ASE_2"/>
    <property type="match status" value="1"/>
</dbReference>
<dbReference type="PIRSF" id="PIRSF001220">
    <property type="entry name" value="L-ASNase_gatD"/>
    <property type="match status" value="1"/>
</dbReference>
<dbReference type="InterPro" id="IPR041725">
    <property type="entry name" value="L-asparaginase_I"/>
</dbReference>
<dbReference type="SMART" id="SM00870">
    <property type="entry name" value="Asparaginase"/>
    <property type="match status" value="1"/>
</dbReference>
<feature type="domain" description="L-asparaginase N-terminal" evidence="4">
    <location>
        <begin position="11"/>
        <end position="183"/>
    </location>
</feature>
<dbReference type="PROSITE" id="PS50297">
    <property type="entry name" value="ANK_REP_REGION"/>
    <property type="match status" value="1"/>
</dbReference>
<evidence type="ECO:0000259" key="4">
    <source>
        <dbReference type="Pfam" id="PF00710"/>
    </source>
</evidence>
<dbReference type="InterPro" id="IPR002110">
    <property type="entry name" value="Ankyrin_rpt"/>
</dbReference>
<dbReference type="PROSITE" id="PS50088">
    <property type="entry name" value="ANK_REPEAT"/>
    <property type="match status" value="2"/>
</dbReference>
<dbReference type="EMBL" id="BAAFST010000012">
    <property type="protein sequence ID" value="GAB1297824.1"/>
    <property type="molecule type" value="Genomic_DNA"/>
</dbReference>
<dbReference type="InterPro" id="IPR036770">
    <property type="entry name" value="Ankyrin_rpt-contain_sf"/>
</dbReference>
<gene>
    <name evidence="6" type="ORF">APTSU1_001306000</name>
</gene>
<dbReference type="Proteomes" id="UP001623349">
    <property type="component" value="Unassembled WGS sequence"/>
</dbReference>
<dbReference type="InterPro" id="IPR037152">
    <property type="entry name" value="L-asparaginase_N_sf"/>
</dbReference>
<organism evidence="6 7">
    <name type="scientific">Apodemus speciosus</name>
    <name type="common">Large Japanese field mouse</name>
    <dbReference type="NCBI Taxonomy" id="105296"/>
    <lineage>
        <taxon>Eukaryota</taxon>
        <taxon>Metazoa</taxon>
        <taxon>Chordata</taxon>
        <taxon>Craniata</taxon>
        <taxon>Vertebrata</taxon>
        <taxon>Euteleostomi</taxon>
        <taxon>Mammalia</taxon>
        <taxon>Eutheria</taxon>
        <taxon>Euarchontoglires</taxon>
        <taxon>Glires</taxon>
        <taxon>Rodentia</taxon>
        <taxon>Myomorpha</taxon>
        <taxon>Muroidea</taxon>
        <taxon>Muridae</taxon>
        <taxon>Murinae</taxon>
        <taxon>Apodemus</taxon>
    </lineage>
</organism>
<dbReference type="Pfam" id="PF17763">
    <property type="entry name" value="Asparaginase_C"/>
    <property type="match status" value="1"/>
</dbReference>
<dbReference type="PANTHER" id="PTHR11707">
    <property type="entry name" value="L-ASPARAGINASE"/>
    <property type="match status" value="1"/>
</dbReference>
<dbReference type="PROSITE" id="PS51732">
    <property type="entry name" value="ASN_GLN_ASE_3"/>
    <property type="match status" value="1"/>
</dbReference>
<proteinExistence type="predicted"/>
<feature type="active site" evidence="3">
    <location>
        <position position="116"/>
    </location>
</feature>
<dbReference type="InterPro" id="IPR027475">
    <property type="entry name" value="Asparaginase/glutaminase_AS2"/>
</dbReference>
<dbReference type="Gene3D" id="1.25.40.20">
    <property type="entry name" value="Ankyrin repeat-containing domain"/>
    <property type="match status" value="2"/>
</dbReference>
<feature type="repeat" description="ANK" evidence="2">
    <location>
        <begin position="504"/>
        <end position="536"/>
    </location>
</feature>
<dbReference type="SUPFAM" id="SSF48403">
    <property type="entry name" value="Ankyrin repeat"/>
    <property type="match status" value="1"/>
</dbReference>
<feature type="domain" description="Asparaginase/glutaminase C-terminal" evidence="5">
    <location>
        <begin position="282"/>
        <end position="395"/>
    </location>
</feature>
<evidence type="ECO:0000313" key="7">
    <source>
        <dbReference type="Proteomes" id="UP001623349"/>
    </source>
</evidence>
<keyword evidence="7" id="KW-1185">Reference proteome</keyword>
<reference evidence="6 7" key="1">
    <citation type="submission" date="2024-08" db="EMBL/GenBank/DDBJ databases">
        <title>The draft genome of Apodemus speciosus.</title>
        <authorList>
            <person name="Nabeshima K."/>
            <person name="Suzuki S."/>
            <person name="Onuma M."/>
        </authorList>
    </citation>
    <scope>NUCLEOTIDE SEQUENCE [LARGE SCALE GENOMIC DNA]</scope>
    <source>
        <strain evidence="6">IB14-021</strain>
    </source>
</reference>
<dbReference type="Pfam" id="PF12796">
    <property type="entry name" value="Ank_2"/>
    <property type="match status" value="1"/>
</dbReference>
<dbReference type="InterPro" id="IPR027473">
    <property type="entry name" value="L-asparaginase_C"/>
</dbReference>
<dbReference type="SMART" id="SM00248">
    <property type="entry name" value="ANK"/>
    <property type="match status" value="3"/>
</dbReference>